<evidence type="ECO:0000256" key="1">
    <source>
        <dbReference type="SAM" id="SignalP"/>
    </source>
</evidence>
<keyword evidence="1" id="KW-0732">Signal</keyword>
<feature type="chain" id="PRO_5047549731" description="DUF2059 domain-containing protein" evidence="1">
    <location>
        <begin position="23"/>
        <end position="175"/>
    </location>
</feature>
<proteinExistence type="predicted"/>
<reference evidence="2 3" key="1">
    <citation type="submission" date="2022-12" db="EMBL/GenBank/DDBJ databases">
        <title>Two new species, Stenotrophomonas aracearum and Stenotrophomonas oahuensis, isolated from Anthurium (Araceae family) in Hawaii.</title>
        <authorList>
            <person name="Chunag S.C."/>
            <person name="Dobhal S."/>
            <person name="Alvarez A."/>
            <person name="Arif M."/>
        </authorList>
    </citation>
    <scope>NUCLEOTIDE SEQUENCE [LARGE SCALE GENOMIC DNA]</scope>
    <source>
        <strain evidence="2 3">A5586</strain>
    </source>
</reference>
<keyword evidence="3" id="KW-1185">Reference proteome</keyword>
<dbReference type="EMBL" id="CP115541">
    <property type="protein sequence ID" value="WNH52103.1"/>
    <property type="molecule type" value="Genomic_DNA"/>
</dbReference>
<organism evidence="2 3">
    <name type="scientific">Stenotrophomonas oahuensis</name>
    <dbReference type="NCBI Taxonomy" id="3003271"/>
    <lineage>
        <taxon>Bacteria</taxon>
        <taxon>Pseudomonadati</taxon>
        <taxon>Pseudomonadota</taxon>
        <taxon>Gammaproteobacteria</taxon>
        <taxon>Lysobacterales</taxon>
        <taxon>Lysobacteraceae</taxon>
        <taxon>Stenotrophomonas</taxon>
    </lineage>
</organism>
<dbReference type="RefSeq" id="WP_311191308.1">
    <property type="nucleotide sequence ID" value="NZ_CP115541.1"/>
</dbReference>
<protein>
    <recommendedName>
        <fullName evidence="4">DUF2059 domain-containing protein</fullName>
    </recommendedName>
</protein>
<gene>
    <name evidence="2" type="ORF">PDM29_17445</name>
</gene>
<name>A0ABY9YPH0_9GAMM</name>
<accession>A0ABY9YPH0</accession>
<evidence type="ECO:0000313" key="2">
    <source>
        <dbReference type="EMBL" id="WNH52103.1"/>
    </source>
</evidence>
<evidence type="ECO:0000313" key="3">
    <source>
        <dbReference type="Proteomes" id="UP001302072"/>
    </source>
</evidence>
<feature type="signal peptide" evidence="1">
    <location>
        <begin position="1"/>
        <end position="22"/>
    </location>
</feature>
<sequence length="175" mass="19384">MKISYLAFACSVLFGLSSSAGAHEEISSPSQAEGESRDLLQREISTHLAQIKNKEDLQVYLTSMRGIQTPLDTLSPGAKRRFIESLVFTDRGLASFTYVDIRNELTLSEAYKLLALFGREATAASIRGMRVENEADRLISQASAEAPLNDYMDYWCRTTATCTKKLEDICVGPNC</sequence>
<dbReference type="Proteomes" id="UP001302072">
    <property type="component" value="Chromosome"/>
</dbReference>
<evidence type="ECO:0008006" key="4">
    <source>
        <dbReference type="Google" id="ProtNLM"/>
    </source>
</evidence>